<reference evidence="2" key="1">
    <citation type="submission" date="2020-11" db="EMBL/GenBank/DDBJ databases">
        <authorList>
            <person name="Tran Van P."/>
        </authorList>
    </citation>
    <scope>NUCLEOTIDE SEQUENCE</scope>
</reference>
<dbReference type="EMBL" id="CAJPEX010000188">
    <property type="protein sequence ID" value="CAG0914082.1"/>
    <property type="molecule type" value="Genomic_DNA"/>
</dbReference>
<evidence type="ECO:0000256" key="1">
    <source>
        <dbReference type="SAM" id="MobiDB-lite"/>
    </source>
</evidence>
<dbReference type="Proteomes" id="UP000678499">
    <property type="component" value="Unassembled WGS sequence"/>
</dbReference>
<dbReference type="AlphaFoldDB" id="A0A7R9BEU5"/>
<accession>A0A7R9BEU5</accession>
<sequence>MKTETEAIAIPGRHFSDHDDGWDSDETLTIGTPSTPNLLELAAQILASEKVSLEEELTDSEATTWFPKDTCACHLLTTP</sequence>
<dbReference type="EMBL" id="OA882225">
    <property type="protein sequence ID" value="CAD7273930.1"/>
    <property type="molecule type" value="Genomic_DNA"/>
</dbReference>
<organism evidence="2">
    <name type="scientific">Notodromas monacha</name>
    <dbReference type="NCBI Taxonomy" id="399045"/>
    <lineage>
        <taxon>Eukaryota</taxon>
        <taxon>Metazoa</taxon>
        <taxon>Ecdysozoa</taxon>
        <taxon>Arthropoda</taxon>
        <taxon>Crustacea</taxon>
        <taxon>Oligostraca</taxon>
        <taxon>Ostracoda</taxon>
        <taxon>Podocopa</taxon>
        <taxon>Podocopida</taxon>
        <taxon>Cypridocopina</taxon>
        <taxon>Cypridoidea</taxon>
        <taxon>Cyprididae</taxon>
        <taxon>Notodromas</taxon>
    </lineage>
</organism>
<evidence type="ECO:0000313" key="2">
    <source>
        <dbReference type="EMBL" id="CAD7273930.1"/>
    </source>
</evidence>
<name>A0A7R9BEU5_9CRUS</name>
<protein>
    <submittedName>
        <fullName evidence="2">Uncharacterized protein</fullName>
    </submittedName>
</protein>
<keyword evidence="3" id="KW-1185">Reference proteome</keyword>
<gene>
    <name evidence="2" type="ORF">NMOB1V02_LOCUS1793</name>
</gene>
<evidence type="ECO:0000313" key="3">
    <source>
        <dbReference type="Proteomes" id="UP000678499"/>
    </source>
</evidence>
<proteinExistence type="predicted"/>
<feature type="region of interest" description="Disordered" evidence="1">
    <location>
        <begin position="1"/>
        <end position="28"/>
    </location>
</feature>